<gene>
    <name evidence="3" type="ORF">DFR57_10367</name>
</gene>
<dbReference type="AlphaFoldDB" id="A0A368Y3C0"/>
<keyword evidence="1" id="KW-0472">Membrane</keyword>
<sequence length="454" mass="51427">MKRSRIITIVILIIVLLSGLLMYVVNQTNQETGEEETQNSAEPIFENTEAVKEINVNANQKVRLTKDDEEWRVEDASRKVDQERVEQFTYALMNISGQPVNVSKEDVGLAFPKVTVVLVTDEENKQRMSVGQLHSSEEYYYVEHIEDKEIYLVERTVIETIPLSTVSLLDNKILSISSEDVEKINIDNGTEKIELSKESPYSEDEALAHISGWYINAPYEGVYSVAFSKMSEVIYGIDMLQQTETIEENATDLESYGLSNSDFSITLTSDDAEETLVIGNPAKDQQYYAMVEGEDTVYTIETAALDPFSYQAFDLVDHFVHIVAVDVLDELTIETEEESVKLNIAHEKNEEEITSSITYEGEKVALETFQKIYKLIAGLSFDEELTEQVEKSESEVTLHYKLGSINGNDSETTVELVPISDERYAVFKQDVADFSISKDEVHQMIETVKEMLPN</sequence>
<dbReference type="Proteomes" id="UP000252585">
    <property type="component" value="Unassembled WGS sequence"/>
</dbReference>
<dbReference type="InterPro" id="IPR025641">
    <property type="entry name" value="DUF4340"/>
</dbReference>
<dbReference type="OrthoDB" id="2939935at2"/>
<keyword evidence="1" id="KW-1133">Transmembrane helix</keyword>
<dbReference type="EMBL" id="QPJJ01000003">
    <property type="protein sequence ID" value="RCW74771.1"/>
    <property type="molecule type" value="Genomic_DNA"/>
</dbReference>
<evidence type="ECO:0000256" key="1">
    <source>
        <dbReference type="SAM" id="Phobius"/>
    </source>
</evidence>
<comment type="caution">
    <text evidence="3">The sequence shown here is derived from an EMBL/GenBank/DDBJ whole genome shotgun (WGS) entry which is preliminary data.</text>
</comment>
<accession>A0A368Y3C0</accession>
<evidence type="ECO:0000313" key="3">
    <source>
        <dbReference type="EMBL" id="RCW74771.1"/>
    </source>
</evidence>
<evidence type="ECO:0000259" key="2">
    <source>
        <dbReference type="Pfam" id="PF14238"/>
    </source>
</evidence>
<dbReference type="Pfam" id="PF14238">
    <property type="entry name" value="DUF4340"/>
    <property type="match status" value="2"/>
</dbReference>
<organism evidence="3 4">
    <name type="scientific">Saliterribacillus persicus</name>
    <dbReference type="NCBI Taxonomy" id="930114"/>
    <lineage>
        <taxon>Bacteria</taxon>
        <taxon>Bacillati</taxon>
        <taxon>Bacillota</taxon>
        <taxon>Bacilli</taxon>
        <taxon>Bacillales</taxon>
        <taxon>Bacillaceae</taxon>
        <taxon>Saliterribacillus</taxon>
    </lineage>
</organism>
<protein>
    <submittedName>
        <fullName evidence="3">Uncharacterized protein DUF4340</fullName>
    </submittedName>
</protein>
<reference evidence="3 4" key="1">
    <citation type="submission" date="2018-07" db="EMBL/GenBank/DDBJ databases">
        <title>Genomic Encyclopedia of Type Strains, Phase IV (KMG-IV): sequencing the most valuable type-strain genomes for metagenomic binning, comparative biology and taxonomic classification.</title>
        <authorList>
            <person name="Goeker M."/>
        </authorList>
    </citation>
    <scope>NUCLEOTIDE SEQUENCE [LARGE SCALE GENOMIC DNA]</scope>
    <source>
        <strain evidence="3 4">DSM 27696</strain>
    </source>
</reference>
<proteinExistence type="predicted"/>
<feature type="transmembrane region" description="Helical" evidence="1">
    <location>
        <begin position="7"/>
        <end position="25"/>
    </location>
</feature>
<keyword evidence="1" id="KW-0812">Transmembrane</keyword>
<feature type="domain" description="DUF4340" evidence="2">
    <location>
        <begin position="73"/>
        <end position="200"/>
    </location>
</feature>
<feature type="domain" description="DUF4340" evidence="2">
    <location>
        <begin position="213"/>
        <end position="385"/>
    </location>
</feature>
<evidence type="ECO:0000313" key="4">
    <source>
        <dbReference type="Proteomes" id="UP000252585"/>
    </source>
</evidence>
<name>A0A368Y3C0_9BACI</name>
<keyword evidence="4" id="KW-1185">Reference proteome</keyword>
<dbReference type="RefSeq" id="WP_114351888.1">
    <property type="nucleotide sequence ID" value="NZ_QPJJ01000003.1"/>
</dbReference>